<feature type="domain" description="N-acetyltransferase" evidence="3">
    <location>
        <begin position="1"/>
        <end position="131"/>
    </location>
</feature>
<accession>A0A3P1SXK7</accession>
<dbReference type="Proteomes" id="UP000267535">
    <property type="component" value="Unassembled WGS sequence"/>
</dbReference>
<sequence length="131" mass="15163">MRDKITATEEDFHRLLSEGRGETIFGQYDGETVAFIYFYQNSSAFTGQTGLYIDGFLVDEAMKGKGLGKIMMAYMSQLALERDCQRLEWGCLDWNQPAIDFYRKLDAYSVEEMRIYRFGPEQLESNANSFN</sequence>
<dbReference type="InterPro" id="IPR016181">
    <property type="entry name" value="Acyl_CoA_acyltransferase"/>
</dbReference>
<dbReference type="PANTHER" id="PTHR10545:SF29">
    <property type="entry name" value="GH14572P-RELATED"/>
    <property type="match status" value="1"/>
</dbReference>
<evidence type="ECO:0000256" key="1">
    <source>
        <dbReference type="ARBA" id="ARBA00022679"/>
    </source>
</evidence>
<dbReference type="OrthoDB" id="9805924at2"/>
<dbReference type="InterPro" id="IPR051016">
    <property type="entry name" value="Diverse_Substrate_AcTransf"/>
</dbReference>
<gene>
    <name evidence="4" type="ORF">EHS89_04150</name>
</gene>
<dbReference type="AlphaFoldDB" id="A0A3P1SXK7"/>
<protein>
    <submittedName>
        <fullName evidence="4">GNAT family N-acetyltransferase</fullName>
    </submittedName>
</protein>
<dbReference type="Pfam" id="PF00583">
    <property type="entry name" value="Acetyltransf_1"/>
    <property type="match status" value="1"/>
</dbReference>
<keyword evidence="2" id="KW-0012">Acyltransferase</keyword>
<dbReference type="CDD" id="cd04301">
    <property type="entry name" value="NAT_SF"/>
    <property type="match status" value="1"/>
</dbReference>
<dbReference type="SUPFAM" id="SSF55729">
    <property type="entry name" value="Acyl-CoA N-acyltransferases (Nat)"/>
    <property type="match status" value="1"/>
</dbReference>
<dbReference type="PROSITE" id="PS51186">
    <property type="entry name" value="GNAT"/>
    <property type="match status" value="1"/>
</dbReference>
<evidence type="ECO:0000313" key="4">
    <source>
        <dbReference type="EMBL" id="RRD01854.1"/>
    </source>
</evidence>
<name>A0A3P1SXK7_9GAMM</name>
<dbReference type="PANTHER" id="PTHR10545">
    <property type="entry name" value="DIAMINE N-ACETYLTRANSFERASE"/>
    <property type="match status" value="1"/>
</dbReference>
<evidence type="ECO:0000259" key="3">
    <source>
        <dbReference type="PROSITE" id="PS51186"/>
    </source>
</evidence>
<dbReference type="GO" id="GO:0008080">
    <property type="term" value="F:N-acetyltransferase activity"/>
    <property type="evidence" value="ECO:0007669"/>
    <property type="project" value="TreeGrafter"/>
</dbReference>
<keyword evidence="5" id="KW-1185">Reference proteome</keyword>
<evidence type="ECO:0000256" key="2">
    <source>
        <dbReference type="ARBA" id="ARBA00023315"/>
    </source>
</evidence>
<dbReference type="Gene3D" id="3.40.630.30">
    <property type="match status" value="1"/>
</dbReference>
<reference evidence="4 5" key="1">
    <citation type="submission" date="2018-11" db="EMBL/GenBank/DDBJ databases">
        <title>The draft genome sequence of Amphritea balenae JAMM 1525T.</title>
        <authorList>
            <person name="Fang Z."/>
            <person name="Zhang Y."/>
            <person name="Han X."/>
        </authorList>
    </citation>
    <scope>NUCLEOTIDE SEQUENCE [LARGE SCALE GENOMIC DNA]</scope>
    <source>
        <strain evidence="4 5">JAMM 1525</strain>
    </source>
</reference>
<evidence type="ECO:0000313" key="5">
    <source>
        <dbReference type="Proteomes" id="UP000267535"/>
    </source>
</evidence>
<dbReference type="InterPro" id="IPR000182">
    <property type="entry name" value="GNAT_dom"/>
</dbReference>
<proteinExistence type="predicted"/>
<dbReference type="EMBL" id="RQXV01000001">
    <property type="protein sequence ID" value="RRD01854.1"/>
    <property type="molecule type" value="Genomic_DNA"/>
</dbReference>
<keyword evidence="1 4" id="KW-0808">Transferase</keyword>
<comment type="caution">
    <text evidence="4">The sequence shown here is derived from an EMBL/GenBank/DDBJ whole genome shotgun (WGS) entry which is preliminary data.</text>
</comment>
<organism evidence="4 5">
    <name type="scientific">Amphritea balenae</name>
    <dbReference type="NCBI Taxonomy" id="452629"/>
    <lineage>
        <taxon>Bacteria</taxon>
        <taxon>Pseudomonadati</taxon>
        <taxon>Pseudomonadota</taxon>
        <taxon>Gammaproteobacteria</taxon>
        <taxon>Oceanospirillales</taxon>
        <taxon>Oceanospirillaceae</taxon>
        <taxon>Amphritea</taxon>
    </lineage>
</organism>